<dbReference type="Gene3D" id="3.40.50.10490">
    <property type="entry name" value="Glucose-6-phosphate isomerase like protein, domain 1"/>
    <property type="match status" value="1"/>
</dbReference>
<dbReference type="GO" id="GO:0003677">
    <property type="term" value="F:DNA binding"/>
    <property type="evidence" value="ECO:0007669"/>
    <property type="project" value="UniProtKB-KW"/>
</dbReference>
<dbReference type="InterPro" id="IPR046348">
    <property type="entry name" value="SIS_dom_sf"/>
</dbReference>
<dbReference type="STRING" id="211114.SAMN04489726_0543"/>
<dbReference type="PANTHER" id="PTHR30514:SF18">
    <property type="entry name" value="RPIR-FAMILY TRANSCRIPTIONAL REGULATOR"/>
    <property type="match status" value="1"/>
</dbReference>
<dbReference type="PANTHER" id="PTHR30514">
    <property type="entry name" value="GLUCOKINASE"/>
    <property type="match status" value="1"/>
</dbReference>
<dbReference type="Proteomes" id="UP000183376">
    <property type="component" value="Chromosome I"/>
</dbReference>
<keyword evidence="3" id="KW-1185">Reference proteome</keyword>
<organism evidence="2 3">
    <name type="scientific">Allokutzneria albata</name>
    <name type="common">Kibdelosporangium albatum</name>
    <dbReference type="NCBI Taxonomy" id="211114"/>
    <lineage>
        <taxon>Bacteria</taxon>
        <taxon>Bacillati</taxon>
        <taxon>Actinomycetota</taxon>
        <taxon>Actinomycetes</taxon>
        <taxon>Pseudonocardiales</taxon>
        <taxon>Pseudonocardiaceae</taxon>
        <taxon>Allokutzneria</taxon>
    </lineage>
</organism>
<dbReference type="InterPro" id="IPR047640">
    <property type="entry name" value="RpiR-like"/>
</dbReference>
<dbReference type="RefSeq" id="WP_030433620.1">
    <property type="nucleotide sequence ID" value="NZ_JOEF01000048.1"/>
</dbReference>
<protein>
    <submittedName>
        <fullName evidence="2">DNA-binding transcriptional regulator, MurR/RpiR family, contains HTH and SIS domains</fullName>
    </submittedName>
</protein>
<dbReference type="InterPro" id="IPR035472">
    <property type="entry name" value="RpiR-like_SIS"/>
</dbReference>
<dbReference type="EMBL" id="LT629701">
    <property type="protein sequence ID" value="SDM24116.1"/>
    <property type="molecule type" value="Genomic_DNA"/>
</dbReference>
<gene>
    <name evidence="2" type="ORF">SAMN04489726_0543</name>
</gene>
<feature type="domain" description="SIS" evidence="1">
    <location>
        <begin position="129"/>
        <end position="267"/>
    </location>
</feature>
<dbReference type="InterPro" id="IPR009057">
    <property type="entry name" value="Homeodomain-like_sf"/>
</dbReference>
<dbReference type="CDD" id="cd05013">
    <property type="entry name" value="SIS_RpiR"/>
    <property type="match status" value="1"/>
</dbReference>
<evidence type="ECO:0000313" key="3">
    <source>
        <dbReference type="Proteomes" id="UP000183376"/>
    </source>
</evidence>
<dbReference type="eggNOG" id="COG1737">
    <property type="taxonomic scope" value="Bacteria"/>
</dbReference>
<accession>A0A1G9RLI5</accession>
<evidence type="ECO:0000313" key="2">
    <source>
        <dbReference type="EMBL" id="SDM24116.1"/>
    </source>
</evidence>
<evidence type="ECO:0000259" key="1">
    <source>
        <dbReference type="PROSITE" id="PS51464"/>
    </source>
</evidence>
<sequence>MHEDSPEDSYEAWLRDRVPPGGLSAKSTAVLDVLISQPRRASFGSTADIAELACVNVATVTRTAQALNFAGWPALQQQLRARYLSALTAPEVAAEHGASSEQPCLASLRRDAESLAVSRRLSPDVFERIARSVAGARTTLVVASGSYAAVGTALTHNISLAGYPATLITNVTELANASARITADDVLIAISFWRLYESTVRAAQLARDRGATVYAVSDAASPALTEAADDVVLVPAEGVAFFPSLTAGTAVAHAIVAQLAAIDPDHTRAAVQAAEDQWANFTLLHRSPRRS</sequence>
<proteinExistence type="predicted"/>
<dbReference type="InterPro" id="IPR001347">
    <property type="entry name" value="SIS_dom"/>
</dbReference>
<dbReference type="SUPFAM" id="SSF53697">
    <property type="entry name" value="SIS domain"/>
    <property type="match status" value="1"/>
</dbReference>
<dbReference type="AlphaFoldDB" id="A0A1G9RLI5"/>
<name>A0A1G9RLI5_ALLAB</name>
<dbReference type="Gene3D" id="1.10.10.10">
    <property type="entry name" value="Winged helix-like DNA-binding domain superfamily/Winged helix DNA-binding domain"/>
    <property type="match status" value="1"/>
</dbReference>
<dbReference type="Pfam" id="PF01380">
    <property type="entry name" value="SIS"/>
    <property type="match status" value="1"/>
</dbReference>
<dbReference type="GO" id="GO:0003700">
    <property type="term" value="F:DNA-binding transcription factor activity"/>
    <property type="evidence" value="ECO:0007669"/>
    <property type="project" value="InterPro"/>
</dbReference>
<dbReference type="InterPro" id="IPR036388">
    <property type="entry name" value="WH-like_DNA-bd_sf"/>
</dbReference>
<reference evidence="2 3" key="1">
    <citation type="submission" date="2016-10" db="EMBL/GenBank/DDBJ databases">
        <authorList>
            <person name="de Groot N.N."/>
        </authorList>
    </citation>
    <scope>NUCLEOTIDE SEQUENCE [LARGE SCALE GENOMIC DNA]</scope>
    <source>
        <strain evidence="2 3">DSM 44149</strain>
    </source>
</reference>
<dbReference type="SUPFAM" id="SSF46689">
    <property type="entry name" value="Homeodomain-like"/>
    <property type="match status" value="1"/>
</dbReference>
<dbReference type="PROSITE" id="PS51464">
    <property type="entry name" value="SIS"/>
    <property type="match status" value="1"/>
</dbReference>
<keyword evidence="2" id="KW-0238">DNA-binding</keyword>
<dbReference type="GO" id="GO:1901135">
    <property type="term" value="P:carbohydrate derivative metabolic process"/>
    <property type="evidence" value="ECO:0007669"/>
    <property type="project" value="InterPro"/>
</dbReference>
<dbReference type="GO" id="GO:0097367">
    <property type="term" value="F:carbohydrate derivative binding"/>
    <property type="evidence" value="ECO:0007669"/>
    <property type="project" value="InterPro"/>
</dbReference>